<dbReference type="InterPro" id="IPR006143">
    <property type="entry name" value="RND_pump_MFP"/>
</dbReference>
<evidence type="ECO:0000259" key="6">
    <source>
        <dbReference type="Pfam" id="PF25954"/>
    </source>
</evidence>
<dbReference type="Pfam" id="PF25876">
    <property type="entry name" value="HH_MFP_RND"/>
    <property type="match status" value="1"/>
</dbReference>
<evidence type="ECO:0000256" key="2">
    <source>
        <dbReference type="ARBA" id="ARBA00009477"/>
    </source>
</evidence>
<dbReference type="InterPro" id="IPR058792">
    <property type="entry name" value="Beta-barrel_RND_2"/>
</dbReference>
<evidence type="ECO:0000256" key="3">
    <source>
        <dbReference type="ARBA" id="ARBA00022448"/>
    </source>
</evidence>
<evidence type="ECO:0000259" key="7">
    <source>
        <dbReference type="Pfam" id="PF25967"/>
    </source>
</evidence>
<feature type="domain" description="CusB-like beta-barrel" evidence="6">
    <location>
        <begin position="223"/>
        <end position="294"/>
    </location>
</feature>
<dbReference type="NCBIfam" id="TIGR01730">
    <property type="entry name" value="RND_mfp"/>
    <property type="match status" value="1"/>
</dbReference>
<feature type="domain" description="Multidrug resistance protein MdtA-like C-terminal permuted SH3" evidence="7">
    <location>
        <begin position="302"/>
        <end position="357"/>
    </location>
</feature>
<dbReference type="InterPro" id="IPR058624">
    <property type="entry name" value="MdtA-like_HH"/>
</dbReference>
<feature type="domain" description="Multidrug resistance protein MdtA-like barrel-sandwich hybrid" evidence="5">
    <location>
        <begin position="72"/>
        <end position="207"/>
    </location>
</feature>
<protein>
    <submittedName>
        <fullName evidence="8">Multidrug resistance protein MdtA</fullName>
    </submittedName>
</protein>
<gene>
    <name evidence="8" type="primary">mdtA_4</name>
    <name evidence="8" type="ORF">GALL_09190</name>
</gene>
<dbReference type="Gene3D" id="2.40.30.170">
    <property type="match status" value="1"/>
</dbReference>
<dbReference type="PANTHER" id="PTHR30469">
    <property type="entry name" value="MULTIDRUG RESISTANCE PROTEIN MDTA"/>
    <property type="match status" value="1"/>
</dbReference>
<organism evidence="8">
    <name type="scientific">mine drainage metagenome</name>
    <dbReference type="NCBI Taxonomy" id="410659"/>
    <lineage>
        <taxon>unclassified sequences</taxon>
        <taxon>metagenomes</taxon>
        <taxon>ecological metagenomes</taxon>
    </lineage>
</organism>
<comment type="subcellular location">
    <subcellularLocation>
        <location evidence="1">Cell envelope</location>
    </subcellularLocation>
</comment>
<dbReference type="Pfam" id="PF25917">
    <property type="entry name" value="BSH_RND"/>
    <property type="match status" value="1"/>
</dbReference>
<dbReference type="InterPro" id="IPR058627">
    <property type="entry name" value="MdtA-like_C"/>
</dbReference>
<evidence type="ECO:0000259" key="5">
    <source>
        <dbReference type="Pfam" id="PF25917"/>
    </source>
</evidence>
<proteinExistence type="inferred from homology"/>
<dbReference type="Gene3D" id="1.10.287.470">
    <property type="entry name" value="Helix hairpin bin"/>
    <property type="match status" value="1"/>
</dbReference>
<sequence>MKPSTRLVLLAALIGAGALVYFAGIRPRLENDAVLAATVRHSSHPTVSVVPARRAPAATELSLPASLEAVEDVPVYARTSGYLGKLLADLGDHVKAGQPLAVIDGPEVDQELNQAKAALAQAEANLELARISATRWESLGRRNAVARQDVDDKVAAYHAREADLQAAQANVARLTQLVGYQTIVAPFDGVISARNVDVGSLVTSGSSGRELFRVSNTGTLRVYVSIPQSYVRSVHTGLHADVLVNEFPGRRFPGTVVRVAGALDPTTRTLLAEIRIPNSKGELLAGMFGQVVLKLETAQPPLLAPSNAVIVRATGTFMAIVDASGIVHFRQVTLGRDFGSQIQVLGGLHAGDLVVASPSDVLVEGAHVSVELPAGAKR</sequence>
<dbReference type="InterPro" id="IPR058625">
    <property type="entry name" value="MdtA-like_BSH"/>
</dbReference>
<dbReference type="SUPFAM" id="SSF111369">
    <property type="entry name" value="HlyD-like secretion proteins"/>
    <property type="match status" value="1"/>
</dbReference>
<dbReference type="Gene3D" id="2.40.50.100">
    <property type="match status" value="1"/>
</dbReference>
<feature type="domain" description="Multidrug resistance protein MdtA-like alpha-helical hairpin" evidence="4">
    <location>
        <begin position="111"/>
        <end position="172"/>
    </location>
</feature>
<dbReference type="GO" id="GO:0015562">
    <property type="term" value="F:efflux transmembrane transporter activity"/>
    <property type="evidence" value="ECO:0007669"/>
    <property type="project" value="TreeGrafter"/>
</dbReference>
<accession>A0A1J5U2P5</accession>
<dbReference type="Gene3D" id="2.40.420.20">
    <property type="match status" value="1"/>
</dbReference>
<dbReference type="PANTHER" id="PTHR30469:SF37">
    <property type="entry name" value="RAGD PROTEIN"/>
    <property type="match status" value="1"/>
</dbReference>
<dbReference type="Pfam" id="PF25954">
    <property type="entry name" value="Beta-barrel_RND_2"/>
    <property type="match status" value="1"/>
</dbReference>
<evidence type="ECO:0000313" key="8">
    <source>
        <dbReference type="EMBL" id="OIR18582.1"/>
    </source>
</evidence>
<comment type="similarity">
    <text evidence="2">Belongs to the membrane fusion protein (MFP) (TC 8.A.1) family.</text>
</comment>
<reference evidence="8" key="1">
    <citation type="submission" date="2016-10" db="EMBL/GenBank/DDBJ databases">
        <title>Sequence of Gallionella enrichment culture.</title>
        <authorList>
            <person name="Poehlein A."/>
            <person name="Muehling M."/>
            <person name="Daniel R."/>
        </authorList>
    </citation>
    <scope>NUCLEOTIDE SEQUENCE</scope>
</reference>
<keyword evidence="3" id="KW-0813">Transport</keyword>
<name>A0A1J5U2P5_9ZZZZ</name>
<evidence type="ECO:0000256" key="1">
    <source>
        <dbReference type="ARBA" id="ARBA00004196"/>
    </source>
</evidence>
<dbReference type="GO" id="GO:1990281">
    <property type="term" value="C:efflux pump complex"/>
    <property type="evidence" value="ECO:0007669"/>
    <property type="project" value="TreeGrafter"/>
</dbReference>
<dbReference type="Pfam" id="PF25967">
    <property type="entry name" value="RND-MFP_C"/>
    <property type="match status" value="1"/>
</dbReference>
<comment type="caution">
    <text evidence="8">The sequence shown here is derived from an EMBL/GenBank/DDBJ whole genome shotgun (WGS) entry which is preliminary data.</text>
</comment>
<dbReference type="AlphaFoldDB" id="A0A1J5U2P5"/>
<evidence type="ECO:0000259" key="4">
    <source>
        <dbReference type="Pfam" id="PF25876"/>
    </source>
</evidence>
<dbReference type="EMBL" id="MLJW01000002">
    <property type="protein sequence ID" value="OIR18582.1"/>
    <property type="molecule type" value="Genomic_DNA"/>
</dbReference>
<dbReference type="FunFam" id="2.40.30.170:FF:000010">
    <property type="entry name" value="Efflux RND transporter periplasmic adaptor subunit"/>
    <property type="match status" value="1"/>
</dbReference>